<dbReference type="PROSITE" id="PS50195">
    <property type="entry name" value="PX"/>
    <property type="match status" value="1"/>
</dbReference>
<dbReference type="InterPro" id="IPR035704">
    <property type="entry name" value="SNX8/Mvp1_PX"/>
</dbReference>
<dbReference type="InterPro" id="IPR036871">
    <property type="entry name" value="PX_dom_sf"/>
</dbReference>
<dbReference type="EMBL" id="CP051139">
    <property type="protein sequence ID" value="QIW94773.1"/>
    <property type="molecule type" value="Genomic_DNA"/>
</dbReference>
<evidence type="ECO:0000256" key="6">
    <source>
        <dbReference type="ARBA" id="ARBA00022448"/>
    </source>
</evidence>
<dbReference type="Gene3D" id="3.30.1520.10">
    <property type="entry name" value="Phox-like domain"/>
    <property type="match status" value="1"/>
</dbReference>
<evidence type="ECO:0000256" key="2">
    <source>
        <dbReference type="ARBA" id="ARBA00004287"/>
    </source>
</evidence>
<dbReference type="Proteomes" id="UP000503462">
    <property type="component" value="Chromosome 1"/>
</dbReference>
<evidence type="ECO:0000313" key="14">
    <source>
        <dbReference type="Proteomes" id="UP000503462"/>
    </source>
</evidence>
<dbReference type="OrthoDB" id="10064318at2759"/>
<evidence type="ECO:0000313" key="13">
    <source>
        <dbReference type="EMBL" id="QIW94773.1"/>
    </source>
</evidence>
<dbReference type="CDD" id="cd07597">
    <property type="entry name" value="BAR_SNX8"/>
    <property type="match status" value="1"/>
</dbReference>
<organism evidence="13 14">
    <name type="scientific">Peltaster fructicola</name>
    <dbReference type="NCBI Taxonomy" id="286661"/>
    <lineage>
        <taxon>Eukaryota</taxon>
        <taxon>Fungi</taxon>
        <taxon>Dikarya</taxon>
        <taxon>Ascomycota</taxon>
        <taxon>Pezizomycotina</taxon>
        <taxon>Dothideomycetes</taxon>
        <taxon>Dothideomycetes incertae sedis</taxon>
        <taxon>Peltaster</taxon>
    </lineage>
</organism>
<name>A0A6H0XJ82_9PEZI</name>
<evidence type="ECO:0000256" key="8">
    <source>
        <dbReference type="ARBA" id="ARBA00022927"/>
    </source>
</evidence>
<comment type="subcellular location">
    <subcellularLocation>
        <location evidence="3">Cytoplasm</location>
    </subcellularLocation>
    <subcellularLocation>
        <location evidence="2">Membrane</location>
        <topology evidence="2">Peripheral membrane protein</topology>
        <orientation evidence="2">Cytoplasmic side</orientation>
    </subcellularLocation>
</comment>
<dbReference type="GO" id="GO:0006623">
    <property type="term" value="P:protein targeting to vacuole"/>
    <property type="evidence" value="ECO:0007669"/>
    <property type="project" value="TreeGrafter"/>
</dbReference>
<evidence type="ECO:0000259" key="12">
    <source>
        <dbReference type="PROSITE" id="PS50195"/>
    </source>
</evidence>
<gene>
    <name evidence="13" type="ORF">AMS68_000291</name>
</gene>
<sequence>MSLFGEDEPTSRATKSSLFDEPSQGKGSTSMFGDAAADTDAGSPWDFTPRKSNSRRGPTNVVKSLLADVTVPELYIDTWDNLARGQSTISAAEAREYVTRVAGSTESKIWSIVSNNGEATSIGRGEFNVLLALVGLSQEGEELSLDAVDERKKSLPTPTLPAAPRQTAAKTPQANGNKSTFGASYGDSDPWGSPALHKGHDHANGNSSTPQRTTSTFTTSATDAGDEPSGAGSFGGQTGGNTEGVPWAGNTYSAGGSGAFDAPGQASGGFGGDDDPTPRRPIHTTRTTTSKGVEEVVTVSLLDEKEGMFMFQHRNYEVASIRRSSKVIRRYSDFVWLLDCLHKRYPFRQLPLLPPKRVAINGNHIAGDNTFLEKRRRGLVRALNALVRHPVLREEQLVIMFLTVPTELAVWRKQATISVQEEFVGKALPPTLEDSLPQNLQDTFDTARTGIRRGAELYINLCNLIERLVKRNEAIAGEYGRFNLNLESITETTEGTYAVDTNDVPLLNEGIKSTAKHIATTQSLLEDESRAWDQGFLEDVKSVRDGLVSMRELFDRKDRLARDNIPQLERRIQQNEQKLQGIKAKGGAAKPGEAEKVENAIVNDKQSIVDQHARGVFIREAVKDELVQFQTTIYSISRLHQDWAQERVKYAELVADNFRSMVDAVEGMPLGD</sequence>
<evidence type="ECO:0000256" key="4">
    <source>
        <dbReference type="ARBA" id="ARBA00010883"/>
    </source>
</evidence>
<dbReference type="GO" id="GO:0005829">
    <property type="term" value="C:cytosol"/>
    <property type="evidence" value="ECO:0007669"/>
    <property type="project" value="GOC"/>
</dbReference>
<feature type="compositionally biased region" description="Gly residues" evidence="11">
    <location>
        <begin position="232"/>
        <end position="242"/>
    </location>
</feature>
<dbReference type="PANTHER" id="PTHR47554">
    <property type="entry name" value="SORTING NEXIN MVP1"/>
    <property type="match status" value="1"/>
</dbReference>
<accession>A0A6H0XJ82</accession>
<evidence type="ECO:0000256" key="10">
    <source>
        <dbReference type="ARBA" id="ARBA00072009"/>
    </source>
</evidence>
<dbReference type="InterPro" id="IPR001683">
    <property type="entry name" value="PX_dom"/>
</dbReference>
<dbReference type="AlphaFoldDB" id="A0A6H0XJ82"/>
<feature type="compositionally biased region" description="Low complexity" evidence="11">
    <location>
        <begin position="207"/>
        <end position="222"/>
    </location>
</feature>
<evidence type="ECO:0000256" key="9">
    <source>
        <dbReference type="ARBA" id="ARBA00023136"/>
    </source>
</evidence>
<keyword evidence="7" id="KW-0963">Cytoplasm</keyword>
<dbReference type="FunFam" id="3.30.1520.10:FF:000037">
    <property type="entry name" value="Sorting nexin mvp-1"/>
    <property type="match status" value="1"/>
</dbReference>
<dbReference type="InterPro" id="IPR045734">
    <property type="entry name" value="Snx8_BAR_dom"/>
</dbReference>
<feature type="region of interest" description="Disordered" evidence="11">
    <location>
        <begin position="151"/>
        <end position="291"/>
    </location>
</feature>
<dbReference type="InterPro" id="IPR028662">
    <property type="entry name" value="SNX8/Mvp1"/>
</dbReference>
<feature type="domain" description="PX" evidence="12">
    <location>
        <begin position="294"/>
        <end position="408"/>
    </location>
</feature>
<dbReference type="InterPro" id="IPR027267">
    <property type="entry name" value="AH/BAR_dom_sf"/>
</dbReference>
<keyword evidence="6" id="KW-0813">Transport</keyword>
<evidence type="ECO:0000256" key="3">
    <source>
        <dbReference type="ARBA" id="ARBA00004496"/>
    </source>
</evidence>
<dbReference type="Gene3D" id="1.20.1270.60">
    <property type="entry name" value="Arfaptin homology (AH) domain/BAR domain"/>
    <property type="match status" value="1"/>
</dbReference>
<reference evidence="13 14" key="1">
    <citation type="journal article" date="2016" name="Sci. Rep.">
        <title>Peltaster fructicola genome reveals evolution from an invasive phytopathogen to an ectophytic parasite.</title>
        <authorList>
            <person name="Xu C."/>
            <person name="Chen H."/>
            <person name="Gleason M.L."/>
            <person name="Xu J.R."/>
            <person name="Liu H."/>
            <person name="Zhang R."/>
            <person name="Sun G."/>
        </authorList>
    </citation>
    <scope>NUCLEOTIDE SEQUENCE [LARGE SCALE GENOMIC DNA]</scope>
    <source>
        <strain evidence="13 14">LNHT1506</strain>
    </source>
</reference>
<dbReference type="GO" id="GO:0032266">
    <property type="term" value="F:phosphatidylinositol-3-phosphate binding"/>
    <property type="evidence" value="ECO:0007669"/>
    <property type="project" value="TreeGrafter"/>
</dbReference>
<dbReference type="SUPFAM" id="SSF64268">
    <property type="entry name" value="PX domain"/>
    <property type="match status" value="1"/>
</dbReference>
<evidence type="ECO:0000256" key="7">
    <source>
        <dbReference type="ARBA" id="ARBA00022490"/>
    </source>
</evidence>
<comment type="similarity">
    <text evidence="4">Belongs to the sorting nexin family.</text>
</comment>
<evidence type="ECO:0000256" key="11">
    <source>
        <dbReference type="SAM" id="MobiDB-lite"/>
    </source>
</evidence>
<feature type="region of interest" description="Disordered" evidence="11">
    <location>
        <begin position="1"/>
        <end position="57"/>
    </location>
</feature>
<dbReference type="GO" id="GO:0005768">
    <property type="term" value="C:endosome"/>
    <property type="evidence" value="ECO:0007669"/>
    <property type="project" value="TreeGrafter"/>
</dbReference>
<evidence type="ECO:0000256" key="5">
    <source>
        <dbReference type="ARBA" id="ARBA00014268"/>
    </source>
</evidence>
<keyword evidence="14" id="KW-1185">Reference proteome</keyword>
<dbReference type="Pfam" id="PF19566">
    <property type="entry name" value="Snx8_BAR_dom"/>
    <property type="match status" value="1"/>
</dbReference>
<keyword evidence="8" id="KW-0653">Protein transport</keyword>
<dbReference type="FunFam" id="1.20.1270.60:FF:000072">
    <property type="entry name" value="Sorting nexin MVP1"/>
    <property type="match status" value="1"/>
</dbReference>
<dbReference type="GO" id="GO:0016020">
    <property type="term" value="C:membrane"/>
    <property type="evidence" value="ECO:0007669"/>
    <property type="project" value="UniProtKB-SubCell"/>
</dbReference>
<proteinExistence type="inferred from homology"/>
<evidence type="ECO:0000256" key="1">
    <source>
        <dbReference type="ARBA" id="ARBA00002474"/>
    </source>
</evidence>
<feature type="compositionally biased region" description="Polar residues" evidence="11">
    <location>
        <begin position="168"/>
        <end position="182"/>
    </location>
</feature>
<dbReference type="Pfam" id="PF00787">
    <property type="entry name" value="PX"/>
    <property type="match status" value="1"/>
</dbReference>
<dbReference type="CDD" id="cd06866">
    <property type="entry name" value="PX_SNX8_Mvp1p_like"/>
    <property type="match status" value="1"/>
</dbReference>
<dbReference type="SMART" id="SM00312">
    <property type="entry name" value="PX"/>
    <property type="match status" value="1"/>
</dbReference>
<comment type="function">
    <text evidence="1">Required for vacuolar protein sorting.</text>
</comment>
<dbReference type="GO" id="GO:0042147">
    <property type="term" value="P:retrograde transport, endosome to Golgi"/>
    <property type="evidence" value="ECO:0007669"/>
    <property type="project" value="InterPro"/>
</dbReference>
<protein>
    <recommendedName>
        <fullName evidence="5">Sorting nexin MVP1</fullName>
    </recommendedName>
    <alternativeName>
        <fullName evidence="10">Sorting nexin mvp1</fullName>
    </alternativeName>
</protein>
<keyword evidence="9" id="KW-0472">Membrane</keyword>
<dbReference type="PANTHER" id="PTHR47554:SF1">
    <property type="entry name" value="SORTING NEXIN MVP1"/>
    <property type="match status" value="1"/>
</dbReference>